<comment type="caution">
    <text evidence="5">The sequence shown here is derived from an EMBL/GenBank/DDBJ whole genome shotgun (WGS) entry which is preliminary data.</text>
</comment>
<evidence type="ECO:0000259" key="3">
    <source>
        <dbReference type="Pfam" id="PF00501"/>
    </source>
</evidence>
<organism evidence="5">
    <name type="scientific">Providencia stuartii</name>
    <dbReference type="NCBI Taxonomy" id="588"/>
    <lineage>
        <taxon>Bacteria</taxon>
        <taxon>Pseudomonadati</taxon>
        <taxon>Pseudomonadota</taxon>
        <taxon>Gammaproteobacteria</taxon>
        <taxon>Enterobacterales</taxon>
        <taxon>Morganellaceae</taxon>
        <taxon>Providencia</taxon>
    </lineage>
</organism>
<dbReference type="SUPFAM" id="SSF56801">
    <property type="entry name" value="Acetyl-CoA synthetase-like"/>
    <property type="match status" value="1"/>
</dbReference>
<accession>A0AAI9I3K8</accession>
<evidence type="ECO:0000256" key="1">
    <source>
        <dbReference type="ARBA" id="ARBA00006432"/>
    </source>
</evidence>
<sequence length="530" mass="59957">MNTIIDDLPFVSYSQSRIERYRKRGYWLGETLIDFLKNCTRKYANNIALVDNDRELTYAELFKYSSIFGSYLIRKGIRKDDFILVQSPNVLEYFIIVFGIFYAGARPIFCLNGYGEYEVENIINTSNAIGYIKYSNGKSNECSHIHFMNKCNSLKYAEVIDSSLISKLMREKNNGILDYNDVSPESVAFLLLSGGTTDIPKLIPRTHDDYLYSVRESAKICGLNEKTKILLVLPVSHNFPMSSPGFLGAFYAGATVYLSESSAPEICFPLIEKHKINQVSLVPSLVILWLNSSCYDQFDLSSLNIVQVGGAKFLPEIARDFINKFNVTLQQVYGMAEGLVNYTRLDDDLETILYTQGKKISQDDKILIVNENGEELKLGEIGQIITQGPYTINSYYNLPSVNKIAFTDDGYYKTGDIGYLDSNLNIVVTGRLKEIINKGGEKISPSEIESLLIDHPSIKDVSVVGIPDYLLGEKIKAYIITFSEEILTLQQIRKYLLDKSVVWHKLPDKIEVVSSFEYTLVGKINKKAIR</sequence>
<dbReference type="Pfam" id="PF13193">
    <property type="entry name" value="AMP-binding_C"/>
    <property type="match status" value="1"/>
</dbReference>
<protein>
    <submittedName>
        <fullName evidence="5">AMP-binding protein</fullName>
    </submittedName>
</protein>
<dbReference type="InterPro" id="IPR042099">
    <property type="entry name" value="ANL_N_sf"/>
</dbReference>
<dbReference type="EMBL" id="AAZDVE040000049">
    <property type="protein sequence ID" value="EMP9434812.1"/>
    <property type="molecule type" value="Genomic_DNA"/>
</dbReference>
<dbReference type="PANTHER" id="PTHR24096:SF149">
    <property type="entry name" value="AMP-BINDING DOMAIN-CONTAINING PROTEIN-RELATED"/>
    <property type="match status" value="1"/>
</dbReference>
<evidence type="ECO:0000313" key="5">
    <source>
        <dbReference type="EMBL" id="EMP9434812.1"/>
    </source>
</evidence>
<dbReference type="InterPro" id="IPR000873">
    <property type="entry name" value="AMP-dep_synth/lig_dom"/>
</dbReference>
<gene>
    <name evidence="5" type="ORF">JRA39_003942</name>
</gene>
<dbReference type="Gene3D" id="3.30.300.30">
    <property type="match status" value="1"/>
</dbReference>
<name>A0AAI9I3K8_PROST</name>
<evidence type="ECO:0000256" key="2">
    <source>
        <dbReference type="ARBA" id="ARBA00022598"/>
    </source>
</evidence>
<dbReference type="InterPro" id="IPR045851">
    <property type="entry name" value="AMP-bd_C_sf"/>
</dbReference>
<dbReference type="AlphaFoldDB" id="A0AAI9I3K8"/>
<feature type="domain" description="AMP-dependent synthetase/ligase" evidence="3">
    <location>
        <begin position="40"/>
        <end position="396"/>
    </location>
</feature>
<dbReference type="PANTHER" id="PTHR24096">
    <property type="entry name" value="LONG-CHAIN-FATTY-ACID--COA LIGASE"/>
    <property type="match status" value="1"/>
</dbReference>
<feature type="domain" description="AMP-binding enzyme C-terminal" evidence="4">
    <location>
        <begin position="447"/>
        <end position="523"/>
    </location>
</feature>
<dbReference type="GO" id="GO:0016405">
    <property type="term" value="F:CoA-ligase activity"/>
    <property type="evidence" value="ECO:0007669"/>
    <property type="project" value="TreeGrafter"/>
</dbReference>
<dbReference type="InterPro" id="IPR025110">
    <property type="entry name" value="AMP-bd_C"/>
</dbReference>
<reference evidence="5" key="1">
    <citation type="submission" date="2024-02" db="EMBL/GenBank/DDBJ databases">
        <authorList>
            <consortium name="Clinical and Environmental Microbiology Branch: Whole genome sequencing antimicrobial resistance pathogens in the healthcare setting"/>
        </authorList>
    </citation>
    <scope>NUCLEOTIDE SEQUENCE</scope>
    <source>
        <strain evidence="5">2020GO-00142</strain>
    </source>
</reference>
<dbReference type="Pfam" id="PF00501">
    <property type="entry name" value="AMP-binding"/>
    <property type="match status" value="1"/>
</dbReference>
<dbReference type="Gene3D" id="3.40.50.12780">
    <property type="entry name" value="N-terminal domain of ligase-like"/>
    <property type="match status" value="1"/>
</dbReference>
<keyword evidence="2" id="KW-0436">Ligase</keyword>
<proteinExistence type="inferred from homology"/>
<evidence type="ECO:0000259" key="4">
    <source>
        <dbReference type="Pfam" id="PF13193"/>
    </source>
</evidence>
<comment type="similarity">
    <text evidence="1">Belongs to the ATP-dependent AMP-binding enzyme family.</text>
</comment>